<sequence length="1244" mass="140071">MLDDPSEDDLENMEDNGQEDTPKRSLRPRRNQPEPNYLPPPDLSRRTSGRRESMKLLTSDTIGDSPKKATKQKSSATARMQVRSGIATHTKAKRDAFLYRHSDYFLPLLPATNYVAKLGNHSHGPYVPYVELSQQPEGVDATMKPYQLSGLSFLAHMNENGMPCMLGDEMGLGKTLQTLSLFQLLEEREERQNTRSAENRPYLVVCPLSVVNSWVTEARRWTPKLKVLRFHGPKSERDSLKKVATGQHDRYGNETMRSKKRTGDRRRASNKIVISLDSDDEDDVYKIVVTSYETFVAEQSWFRTAFVWRYIVLDEGHRVKNNLTAVSQALQNIRAEYRLILTGTPLQNDLHEMWALLHWLLPDVFIQKTADLFKNSFNLSKGQANTTVMDSARQLLELLMLRRMKNSPGVNLDLPPKEEVLLYVPLTPLQRFWYMRLLTRSGDALLDDLFSGAKAKEKDALRKDIAEQQKIKDLEQVEARIADEQSANADVWSETREIMKQNLENERQEQKKSDWTKLMNLVMQLRKCCSHPYLLPGVQPEPYFLGDHITRASGKFIVLEKLLQHLILKCGKKVIIFSGFKTTLNLCEDLLSMLGNDGESFRYLRFDGGTDRARRNLDIRLFNDKSTDYKAMLVSTRAGGLGINLTAATEAIFLDEDWNPQITLQAEARAHRIGQTKPVTIYKLCTQGTVEEQMMGRIRKKLYLSAKITESMKSVHGTPTTAKKKGRPSDDDDKPQLDVSQLKTLVRRGAQTLTHPEIDVTDMLSWDLDTVLDKCRDKPSDPQVGEDDSVDEKKWLSSMERVETAVFDGRRVQRNLNSDENGVQLDLTRTDRRKGKNTTVMVDGYAVSKQSMKCDDWEAVPTLAGKGPRLAEPVRAKKKPIINQDHCQTCWDGGELWICSLCPRSYHEDCLTEDQRSAIRLGSQFTCPQHVCADCSKKTTDAGGMLFRCRFCSLAFCEDCLNFDRASLIGDSLPELQLLDFGEVSQAFFVKCHVCADTHDEEPDMKHFCEEQAREFDRAWQKFKAEKEAQDQLEEEETAAASAPTSARTTKAHDDQSIFPNTPHGLPLNAADSLTRPRTTRASPRGKKTRDALSTGSSSRASSQFSLDLTDATTVTTPMDAPVASGYFGTKKHSASGSSTPRDASTTGGHFSGANKNTTGQLRFGAVAAPKTAPLAQSAPPKAVARKSATSPSSLSGSSRKRRAENGPEEDDDEEEEVANGVAGLRRERTSKKQQRLSWFPEWV</sequence>
<accession>A0ACB5S513</accession>
<reference evidence="1" key="1">
    <citation type="submission" date="2024-09" db="EMBL/GenBank/DDBJ databases">
        <title>Draft Genome Sequences of Neofusicoccum parvum.</title>
        <authorList>
            <person name="Ashida A."/>
            <person name="Camagna M."/>
            <person name="Tanaka A."/>
            <person name="Takemoto D."/>
        </authorList>
    </citation>
    <scope>NUCLEOTIDE SEQUENCE</scope>
    <source>
        <strain evidence="1">PPO83</strain>
    </source>
</reference>
<dbReference type="Proteomes" id="UP001165186">
    <property type="component" value="Unassembled WGS sequence"/>
</dbReference>
<gene>
    <name evidence="1" type="primary">g7385</name>
    <name evidence="1" type="ORF">NpPPO83_00007385</name>
</gene>
<evidence type="ECO:0000313" key="1">
    <source>
        <dbReference type="EMBL" id="GME27466.1"/>
    </source>
</evidence>
<keyword evidence="2" id="KW-1185">Reference proteome</keyword>
<name>A0ACB5S513_9PEZI</name>
<organism evidence="1 2">
    <name type="scientific">Neofusicoccum parvum</name>
    <dbReference type="NCBI Taxonomy" id="310453"/>
    <lineage>
        <taxon>Eukaryota</taxon>
        <taxon>Fungi</taxon>
        <taxon>Dikarya</taxon>
        <taxon>Ascomycota</taxon>
        <taxon>Pezizomycotina</taxon>
        <taxon>Dothideomycetes</taxon>
        <taxon>Dothideomycetes incertae sedis</taxon>
        <taxon>Botryosphaeriales</taxon>
        <taxon>Botryosphaeriaceae</taxon>
        <taxon>Neofusicoccum</taxon>
    </lineage>
</organism>
<evidence type="ECO:0000313" key="2">
    <source>
        <dbReference type="Proteomes" id="UP001165186"/>
    </source>
</evidence>
<protein>
    <submittedName>
        <fullName evidence="1">Iswi chromatin-remodeling complex atpase isw2</fullName>
    </submittedName>
</protein>
<proteinExistence type="predicted"/>
<dbReference type="EMBL" id="BSXG01000037">
    <property type="protein sequence ID" value="GME27466.1"/>
    <property type="molecule type" value="Genomic_DNA"/>
</dbReference>
<comment type="caution">
    <text evidence="1">The sequence shown here is derived from an EMBL/GenBank/DDBJ whole genome shotgun (WGS) entry which is preliminary data.</text>
</comment>